<dbReference type="RefSeq" id="XP_031419927.1">
    <property type="nucleotide sequence ID" value="XM_031564067.2"/>
</dbReference>
<gene>
    <name evidence="2" type="primary">zgc:112980</name>
</gene>
<sequence length="661" mass="74762">MDSVIILSSSEDDSDTEPSLLEPSVLVVEEALPVLKHQENSEVVDDDLSITYTQKGMVLPHARSDCPAHPFRETAGPELGNTHTSELNISFCEQCFCYVCDAPASECEVWRSHCDAHPRCSLWRSQREIRTLGTLHKLGFTVEDMDEELRTAEHSLHIFSQTLSKHFSTFQQSGLRPVFECVSEFVSKAEQENLKTGAVMMLGATQLFLTHPQPHNTGSCEPLVDLKDEAVYLLLHRVFDWLLQVCVDVTLPSPVVHKLQVVCSSLTVPHNCKTVWLSVLAVRVWDDPLLVAVLKGQNVSGRSKKTKSILQESSAVVTTRVRHLLHQKRYREVARYLKVVESDKTSVVQELRDMVPLYLCQAGDFQAALEALFSPIGHTPACPASRLTPPTLHAYLRVFTTGQVPRPHPSTEHHPMAACQWEPIKGVRALKTPQVVKFALRVLHYNNSTFSDVPTWENLVVFVSSERESSTRVNLTAFPQPDVQFLKKACDFTMGILTDLRGATHLQIPQSFMGVYPRQALLLLVSEALAQRIDQLPLHTALNLLLKYRLNMWALRWLFQRLSDNLSLQSLISTALKELLQPHPRTLSPDENIFIADFLCFYFLEGECLAPPITNVLLANWNESYFPWQFHLRQALEQWSAGLSPEKYNILQRMKAAVTTY</sequence>
<dbReference type="AlphaFoldDB" id="A0A6P8F9U8"/>
<accession>A0A6P8F9U8</accession>
<name>A0A6P8F9U8_CLUHA</name>
<dbReference type="InterPro" id="IPR053234">
    <property type="entry name" value="RPM1_Interactor"/>
</dbReference>
<keyword evidence="1" id="KW-1185">Reference proteome</keyword>
<dbReference type="OrthoDB" id="266020at2759"/>
<dbReference type="PANTHER" id="PTHR33443">
    <property type="entry name" value="ZGC:112980"/>
    <property type="match status" value="1"/>
</dbReference>
<dbReference type="GeneID" id="116219911"/>
<protein>
    <submittedName>
        <fullName evidence="2">Uncharacterized protein zgc:112980 isoform X1</fullName>
    </submittedName>
</protein>
<reference evidence="2" key="1">
    <citation type="submission" date="2025-08" db="UniProtKB">
        <authorList>
            <consortium name="RefSeq"/>
        </authorList>
    </citation>
    <scope>IDENTIFICATION</scope>
</reference>
<dbReference type="Proteomes" id="UP000515152">
    <property type="component" value="Chromosome 26"/>
</dbReference>
<organism evidence="1 2">
    <name type="scientific">Clupea harengus</name>
    <name type="common">Atlantic herring</name>
    <dbReference type="NCBI Taxonomy" id="7950"/>
    <lineage>
        <taxon>Eukaryota</taxon>
        <taxon>Metazoa</taxon>
        <taxon>Chordata</taxon>
        <taxon>Craniata</taxon>
        <taxon>Vertebrata</taxon>
        <taxon>Euteleostomi</taxon>
        <taxon>Actinopterygii</taxon>
        <taxon>Neopterygii</taxon>
        <taxon>Teleostei</taxon>
        <taxon>Clupei</taxon>
        <taxon>Clupeiformes</taxon>
        <taxon>Clupeoidei</taxon>
        <taxon>Clupeidae</taxon>
        <taxon>Clupea</taxon>
    </lineage>
</organism>
<dbReference type="PANTHER" id="PTHR33443:SF30">
    <property type="entry name" value="SARCOSINE DEHYDROGENASE-2C PROTEIN"/>
    <property type="match status" value="1"/>
</dbReference>
<proteinExistence type="predicted"/>
<dbReference type="KEGG" id="char:116219911"/>
<evidence type="ECO:0000313" key="2">
    <source>
        <dbReference type="RefSeq" id="XP_031419927.1"/>
    </source>
</evidence>
<evidence type="ECO:0000313" key="1">
    <source>
        <dbReference type="Proteomes" id="UP000515152"/>
    </source>
</evidence>